<dbReference type="PANTHER" id="PTHR30055">
    <property type="entry name" value="HTH-TYPE TRANSCRIPTIONAL REGULATOR RUTR"/>
    <property type="match status" value="1"/>
</dbReference>
<dbReference type="SUPFAM" id="SSF46689">
    <property type="entry name" value="Homeodomain-like"/>
    <property type="match status" value="2"/>
</dbReference>
<dbReference type="InterPro" id="IPR050109">
    <property type="entry name" value="HTH-type_TetR-like_transc_reg"/>
</dbReference>
<dbReference type="OrthoDB" id="8747784at2"/>
<proteinExistence type="predicted"/>
<gene>
    <name evidence="2" type="ORF">GJV26_02405</name>
</gene>
<evidence type="ECO:0000256" key="1">
    <source>
        <dbReference type="ARBA" id="ARBA00023125"/>
    </source>
</evidence>
<dbReference type="Gene3D" id="1.10.357.10">
    <property type="entry name" value="Tetracycline Repressor, domain 2"/>
    <property type="match status" value="2"/>
</dbReference>
<reference evidence="2 3" key="1">
    <citation type="submission" date="2019-11" db="EMBL/GenBank/DDBJ databases">
        <title>Draft Genome Sequences of Six Type Strains of the Genus Massilia.</title>
        <authorList>
            <person name="Miess H."/>
            <person name="Frediansyah A."/>
            <person name="Goeker M."/>
            <person name="Gross H."/>
        </authorList>
    </citation>
    <scope>NUCLEOTIDE SEQUENCE [LARGE SCALE GENOMIC DNA]</scope>
    <source>
        <strain evidence="2 3">DSM 17513</strain>
    </source>
</reference>
<dbReference type="RefSeq" id="WP_155707334.1">
    <property type="nucleotide sequence ID" value="NZ_BMWU01000016.1"/>
</dbReference>
<accession>A0A6I3X3B4</accession>
<comment type="caution">
    <text evidence="2">The sequence shown here is derived from an EMBL/GenBank/DDBJ whole genome shotgun (WGS) entry which is preliminary data.</text>
</comment>
<name>A0A6I3X3B4_9BURK</name>
<protein>
    <submittedName>
        <fullName evidence="2">TetR family transcriptional regulator</fullName>
    </submittedName>
</protein>
<keyword evidence="3" id="KW-1185">Reference proteome</keyword>
<dbReference type="EMBL" id="WNWM01000002">
    <property type="protein sequence ID" value="MUI11344.1"/>
    <property type="molecule type" value="Genomic_DNA"/>
</dbReference>
<keyword evidence="1" id="KW-0238">DNA-binding</keyword>
<organism evidence="2 3">
    <name type="scientific">Pseudoduganella dura</name>
    <dbReference type="NCBI Taxonomy" id="321982"/>
    <lineage>
        <taxon>Bacteria</taxon>
        <taxon>Pseudomonadati</taxon>
        <taxon>Pseudomonadota</taxon>
        <taxon>Betaproteobacteria</taxon>
        <taxon>Burkholderiales</taxon>
        <taxon>Oxalobacteraceae</taxon>
        <taxon>Telluria group</taxon>
        <taxon>Pseudoduganella</taxon>
    </lineage>
</organism>
<dbReference type="GO" id="GO:0000976">
    <property type="term" value="F:transcription cis-regulatory region binding"/>
    <property type="evidence" value="ECO:0007669"/>
    <property type="project" value="TreeGrafter"/>
</dbReference>
<dbReference type="PANTHER" id="PTHR30055:SF226">
    <property type="entry name" value="HTH-TYPE TRANSCRIPTIONAL REGULATOR PKSA"/>
    <property type="match status" value="1"/>
</dbReference>
<dbReference type="AlphaFoldDB" id="A0A6I3X3B4"/>
<dbReference type="Proteomes" id="UP000431684">
    <property type="component" value="Unassembled WGS sequence"/>
</dbReference>
<dbReference type="GO" id="GO:0003700">
    <property type="term" value="F:DNA-binding transcription factor activity"/>
    <property type="evidence" value="ECO:0007669"/>
    <property type="project" value="TreeGrafter"/>
</dbReference>
<sequence>MTEQAARTRSRKAPHAADLLAAACRIVEGAGLAGLALRPLAGALGVSVTVLTHHYGDRAGVMAAICEAASAHDAPPLDEWRKTLAALPSLPPATAASVAEAILEEAVTNGRALSMLYLEMLHACTWDETLRPAFSEWAAARRRFWDDFGARAGLAPALPACGWWHGYVIAELAYGMALNDSMTYRLVRRLCLQRLFAGGAALPDAADGALFAVLCERMGHGGAAPAAGAATAERAGRVPPWSVAAARACGMRLAARGAGGLTHRAIAADIGIPHTTLSYRFPSQHDLVIAGLESIAAHVMAAVEGGNLEGLQRSPGGGDGHRLDLARGNFAVALAAARMPELAAYTAHMRGRRGRNLLKVFEKYVPDARGIDALCTSVVSMGLTGLTNTEPPGEESERSVAAAFGAVSAWLRQGR</sequence>
<evidence type="ECO:0000313" key="3">
    <source>
        <dbReference type="Proteomes" id="UP000431684"/>
    </source>
</evidence>
<dbReference type="InterPro" id="IPR009057">
    <property type="entry name" value="Homeodomain-like_sf"/>
</dbReference>
<evidence type="ECO:0000313" key="2">
    <source>
        <dbReference type="EMBL" id="MUI11344.1"/>
    </source>
</evidence>